<feature type="region of interest" description="Disordered" evidence="1">
    <location>
        <begin position="286"/>
        <end position="316"/>
    </location>
</feature>
<reference evidence="3" key="2">
    <citation type="submission" date="2020-09" db="EMBL/GenBank/DDBJ databases">
        <authorList>
            <person name="Sun Q."/>
            <person name="Ohkuma M."/>
        </authorList>
    </citation>
    <scope>NUCLEOTIDE SEQUENCE</scope>
    <source>
        <strain evidence="3">JCM 3051</strain>
    </source>
</reference>
<dbReference type="PANTHER" id="PTHR34385">
    <property type="entry name" value="D-ALANYL-D-ALANINE CARBOXYPEPTIDASE"/>
    <property type="match status" value="1"/>
</dbReference>
<proteinExistence type="predicted"/>
<accession>A0A8H9L2X5</accession>
<organism evidence="3 4">
    <name type="scientific">Promicromonospora citrea</name>
    <dbReference type="NCBI Taxonomy" id="43677"/>
    <lineage>
        <taxon>Bacteria</taxon>
        <taxon>Bacillati</taxon>
        <taxon>Actinomycetota</taxon>
        <taxon>Actinomycetes</taxon>
        <taxon>Micrococcales</taxon>
        <taxon>Promicromonosporaceae</taxon>
        <taxon>Promicromonospora</taxon>
    </lineage>
</organism>
<dbReference type="InterPro" id="IPR003709">
    <property type="entry name" value="VanY-like_core_dom"/>
</dbReference>
<dbReference type="PANTHER" id="PTHR34385:SF1">
    <property type="entry name" value="PEPTIDOGLYCAN L-ALANYL-D-GLUTAMATE ENDOPEPTIDASE CWLK"/>
    <property type="match status" value="1"/>
</dbReference>
<dbReference type="GO" id="GO:0006508">
    <property type="term" value="P:proteolysis"/>
    <property type="evidence" value="ECO:0007669"/>
    <property type="project" value="InterPro"/>
</dbReference>
<evidence type="ECO:0000256" key="1">
    <source>
        <dbReference type="SAM" id="MobiDB-lite"/>
    </source>
</evidence>
<dbReference type="EMBL" id="BMPT01000002">
    <property type="protein sequence ID" value="GGM15061.1"/>
    <property type="molecule type" value="Genomic_DNA"/>
</dbReference>
<gene>
    <name evidence="3" type="ORF">GCM10010102_08230</name>
</gene>
<comment type="caution">
    <text evidence="3">The sequence shown here is derived from an EMBL/GenBank/DDBJ whole genome shotgun (WGS) entry which is preliminary data.</text>
</comment>
<dbReference type="InterPro" id="IPR052179">
    <property type="entry name" value="DD-CPase-like"/>
</dbReference>
<name>A0A8H9L2X5_9MICO</name>
<feature type="compositionally biased region" description="Polar residues" evidence="1">
    <location>
        <begin position="1"/>
        <end position="12"/>
    </location>
</feature>
<dbReference type="CDD" id="cd14814">
    <property type="entry name" value="Peptidase_M15"/>
    <property type="match status" value="1"/>
</dbReference>
<feature type="region of interest" description="Disordered" evidence="1">
    <location>
        <begin position="1"/>
        <end position="59"/>
    </location>
</feature>
<sequence>MESTAVTSTQPALMTRRARREAEQRAQALRARGHEVSPVNHNPVPRPPAVQLPAGHPSAPVPAVPRPAFADVPVASPRPTRNLAPAVNPAPVTNPWAGRPGVEARRAALRVTEPGVTEPGAAPGVTESAFIRTRHAEPSSGEPGYVPLRSTRTRVAYAPQPVPAPHAPQQVSSQQISRPALPLVVASPVVVAPAVGRVATPDPAPAEPFETLVTGAVPRQSRPASSVPAGHRIISRATVIGTLACATIAAPFAQGLQPSGQSPFDVEAPRTGPNVLDLVTQPVERPETSSAVVRAEAMTRPESAASRSVERSPLPDCDVDAPVEGTNGALADHSLCELWQGGEFLRPDAALSLSALNEAFRASFGRDLCLVASYRDIDTQYELKVSRGYYAASPGTSMHGWGLAIDLCSKETGSSEVFSWLWANAPTYGWQNPAWAQLGGSKYEPWHWEFVSGVVEKGEWRG</sequence>
<dbReference type="InterPro" id="IPR009045">
    <property type="entry name" value="Zn_M74/Hedgehog-like"/>
</dbReference>
<dbReference type="AlphaFoldDB" id="A0A8H9L2X5"/>
<feature type="compositionally biased region" description="Low complexity" evidence="1">
    <location>
        <begin position="84"/>
        <end position="97"/>
    </location>
</feature>
<reference evidence="3" key="1">
    <citation type="journal article" date="2014" name="Int. J. Syst. Evol. Microbiol.">
        <title>Complete genome sequence of Corynebacterium casei LMG S-19264T (=DSM 44701T), isolated from a smear-ripened cheese.</title>
        <authorList>
            <consortium name="US DOE Joint Genome Institute (JGI-PGF)"/>
            <person name="Walter F."/>
            <person name="Albersmeier A."/>
            <person name="Kalinowski J."/>
            <person name="Ruckert C."/>
        </authorList>
    </citation>
    <scope>NUCLEOTIDE SEQUENCE</scope>
    <source>
        <strain evidence="3">JCM 3051</strain>
    </source>
</reference>
<evidence type="ECO:0000313" key="4">
    <source>
        <dbReference type="Proteomes" id="UP000655589"/>
    </source>
</evidence>
<evidence type="ECO:0000313" key="3">
    <source>
        <dbReference type="EMBL" id="GGM15061.1"/>
    </source>
</evidence>
<feature type="region of interest" description="Disordered" evidence="1">
    <location>
        <begin position="80"/>
        <end position="99"/>
    </location>
</feature>
<dbReference type="Proteomes" id="UP000655589">
    <property type="component" value="Unassembled WGS sequence"/>
</dbReference>
<protein>
    <recommendedName>
        <fullName evidence="2">D-alanyl-D-alanine carboxypeptidase-like core domain-containing protein</fullName>
    </recommendedName>
</protein>
<dbReference type="GO" id="GO:0008233">
    <property type="term" value="F:peptidase activity"/>
    <property type="evidence" value="ECO:0007669"/>
    <property type="project" value="InterPro"/>
</dbReference>
<dbReference type="SUPFAM" id="SSF55166">
    <property type="entry name" value="Hedgehog/DD-peptidase"/>
    <property type="match status" value="1"/>
</dbReference>
<dbReference type="Gene3D" id="3.30.1380.10">
    <property type="match status" value="1"/>
</dbReference>
<evidence type="ECO:0000259" key="2">
    <source>
        <dbReference type="Pfam" id="PF02557"/>
    </source>
</evidence>
<feature type="domain" description="D-alanyl-D-alanine carboxypeptidase-like core" evidence="2">
    <location>
        <begin position="344"/>
        <end position="451"/>
    </location>
</feature>
<dbReference type="Pfam" id="PF02557">
    <property type="entry name" value="VanY"/>
    <property type="match status" value="1"/>
</dbReference>
<keyword evidence="4" id="KW-1185">Reference proteome</keyword>